<dbReference type="InterPro" id="IPR002656">
    <property type="entry name" value="Acyl_transf_3_dom"/>
</dbReference>
<proteinExistence type="inferred from homology"/>
<comment type="subcellular location">
    <subcellularLocation>
        <location evidence="1">Cell membrane</location>
        <topology evidence="1">Multi-pass membrane protein</topology>
    </subcellularLocation>
</comment>
<evidence type="ECO:0000256" key="7">
    <source>
        <dbReference type="SAM" id="Phobius"/>
    </source>
</evidence>
<feature type="transmembrane region" description="Helical" evidence="7">
    <location>
        <begin position="83"/>
        <end position="99"/>
    </location>
</feature>
<evidence type="ECO:0000256" key="5">
    <source>
        <dbReference type="ARBA" id="ARBA00022989"/>
    </source>
</evidence>
<feature type="transmembrane region" description="Helical" evidence="7">
    <location>
        <begin position="12"/>
        <end position="34"/>
    </location>
</feature>
<keyword evidence="9" id="KW-0012">Acyltransferase</keyword>
<dbReference type="PANTHER" id="PTHR40074:SF2">
    <property type="entry name" value="O-ACETYLTRANSFERASE WECH"/>
    <property type="match status" value="1"/>
</dbReference>
<keyword evidence="3" id="KW-1003">Cell membrane</keyword>
<evidence type="ECO:0000256" key="3">
    <source>
        <dbReference type="ARBA" id="ARBA00022475"/>
    </source>
</evidence>
<feature type="transmembrane region" description="Helical" evidence="7">
    <location>
        <begin position="46"/>
        <end position="71"/>
    </location>
</feature>
<evidence type="ECO:0000313" key="10">
    <source>
        <dbReference type="Proteomes" id="UP001623660"/>
    </source>
</evidence>
<keyword evidence="9" id="KW-0808">Transferase</keyword>
<keyword evidence="4 7" id="KW-0812">Transmembrane</keyword>
<evidence type="ECO:0000256" key="2">
    <source>
        <dbReference type="ARBA" id="ARBA00007400"/>
    </source>
</evidence>
<keyword evidence="6 7" id="KW-0472">Membrane</keyword>
<dbReference type="Pfam" id="PF01757">
    <property type="entry name" value="Acyl_transf_3"/>
    <property type="match status" value="1"/>
</dbReference>
<keyword evidence="5 7" id="KW-1133">Transmembrane helix</keyword>
<evidence type="ECO:0000313" key="9">
    <source>
        <dbReference type="EMBL" id="MFL0197241.1"/>
    </source>
</evidence>
<dbReference type="RefSeq" id="WP_406793344.1">
    <property type="nucleotide sequence ID" value="NZ_JBJHZX010000027.1"/>
</dbReference>
<dbReference type="GO" id="GO:0016746">
    <property type="term" value="F:acyltransferase activity"/>
    <property type="evidence" value="ECO:0007669"/>
    <property type="project" value="UniProtKB-KW"/>
</dbReference>
<accession>A0ABW8SPY3</accession>
<organism evidence="9 10">
    <name type="scientific">Candidatus Clostridium eludens</name>
    <dbReference type="NCBI Taxonomy" id="3381663"/>
    <lineage>
        <taxon>Bacteria</taxon>
        <taxon>Bacillati</taxon>
        <taxon>Bacillota</taxon>
        <taxon>Clostridia</taxon>
        <taxon>Eubacteriales</taxon>
        <taxon>Clostridiaceae</taxon>
        <taxon>Clostridium</taxon>
    </lineage>
</organism>
<keyword evidence="10" id="KW-1185">Reference proteome</keyword>
<sequence>MLKERLKEIDILRAIAFIFVIEQHTLGGAFGTTAKNNFSYYCVIKFFYTIAQSAVPIFLCISGISLFYVYSRKFDLKKYYSKRLIYVYVPYVIWSIIYGL</sequence>
<feature type="domain" description="Acyltransferase 3" evidence="8">
    <location>
        <begin position="7"/>
        <end position="99"/>
    </location>
</feature>
<evidence type="ECO:0000256" key="1">
    <source>
        <dbReference type="ARBA" id="ARBA00004651"/>
    </source>
</evidence>
<protein>
    <submittedName>
        <fullName evidence="9">Acyltransferase family protein</fullName>
    </submittedName>
</protein>
<gene>
    <name evidence="9" type="ORF">ACJDU8_17000</name>
</gene>
<comment type="similarity">
    <text evidence="2">Belongs to the acyltransferase 3 family.</text>
</comment>
<dbReference type="Proteomes" id="UP001623660">
    <property type="component" value="Unassembled WGS sequence"/>
</dbReference>
<evidence type="ECO:0000259" key="8">
    <source>
        <dbReference type="Pfam" id="PF01757"/>
    </source>
</evidence>
<comment type="caution">
    <text evidence="9">The sequence shown here is derived from an EMBL/GenBank/DDBJ whole genome shotgun (WGS) entry which is preliminary data.</text>
</comment>
<dbReference type="PANTHER" id="PTHR40074">
    <property type="entry name" value="O-ACETYLTRANSFERASE WECH"/>
    <property type="match status" value="1"/>
</dbReference>
<name>A0ABW8SPY3_9CLOT</name>
<reference evidence="9 10" key="1">
    <citation type="submission" date="2024-11" db="EMBL/GenBank/DDBJ databases">
        <authorList>
            <person name="Heng Y.C."/>
            <person name="Lim A.C.H."/>
            <person name="Lee J.K.Y."/>
            <person name="Kittelmann S."/>
        </authorList>
    </citation>
    <scope>NUCLEOTIDE SEQUENCE [LARGE SCALE GENOMIC DNA]</scope>
    <source>
        <strain evidence="9 10">WILCCON 0269</strain>
    </source>
</reference>
<dbReference type="EMBL" id="JBJHZX010000027">
    <property type="protein sequence ID" value="MFL0197241.1"/>
    <property type="molecule type" value="Genomic_DNA"/>
</dbReference>
<evidence type="ECO:0000256" key="6">
    <source>
        <dbReference type="ARBA" id="ARBA00023136"/>
    </source>
</evidence>
<evidence type="ECO:0000256" key="4">
    <source>
        <dbReference type="ARBA" id="ARBA00022692"/>
    </source>
</evidence>